<dbReference type="AlphaFoldDB" id="A0A8X6ISZ1"/>
<reference evidence="1" key="1">
    <citation type="submission" date="2020-08" db="EMBL/GenBank/DDBJ databases">
        <title>Multicomponent nature underlies the extraordinary mechanical properties of spider dragline silk.</title>
        <authorList>
            <person name="Kono N."/>
            <person name="Nakamura H."/>
            <person name="Mori M."/>
            <person name="Yoshida Y."/>
            <person name="Ohtoshi R."/>
            <person name="Malay A.D."/>
            <person name="Moran D.A.P."/>
            <person name="Tomita M."/>
            <person name="Numata K."/>
            <person name="Arakawa K."/>
        </authorList>
    </citation>
    <scope>NUCLEOTIDE SEQUENCE</scope>
</reference>
<proteinExistence type="predicted"/>
<keyword evidence="2" id="KW-1185">Reference proteome</keyword>
<organism evidence="1 2">
    <name type="scientific">Nephila pilipes</name>
    <name type="common">Giant wood spider</name>
    <name type="synonym">Nephila maculata</name>
    <dbReference type="NCBI Taxonomy" id="299642"/>
    <lineage>
        <taxon>Eukaryota</taxon>
        <taxon>Metazoa</taxon>
        <taxon>Ecdysozoa</taxon>
        <taxon>Arthropoda</taxon>
        <taxon>Chelicerata</taxon>
        <taxon>Arachnida</taxon>
        <taxon>Araneae</taxon>
        <taxon>Araneomorphae</taxon>
        <taxon>Entelegynae</taxon>
        <taxon>Araneoidea</taxon>
        <taxon>Nephilidae</taxon>
        <taxon>Nephila</taxon>
    </lineage>
</organism>
<evidence type="ECO:0000313" key="2">
    <source>
        <dbReference type="Proteomes" id="UP000887013"/>
    </source>
</evidence>
<dbReference type="OrthoDB" id="6434812at2759"/>
<sequence>MDVTQLKTQRKSFRISFTVCANKIDAELTKEIPNVKQLSILKSQIGDKFAHLKTCQRDITDLILKGDDANNIYKEDFQSAENYRDQYCELKTGNIMDKPTGLPETRIIEKRPSKLPRIELKRFNVDAKEYLAFWS</sequence>
<evidence type="ECO:0000313" key="1">
    <source>
        <dbReference type="EMBL" id="GFS59224.1"/>
    </source>
</evidence>
<dbReference type="Proteomes" id="UP000887013">
    <property type="component" value="Unassembled WGS sequence"/>
</dbReference>
<protein>
    <submittedName>
        <fullName evidence="1">Uncharacterized protein</fullName>
    </submittedName>
</protein>
<comment type="caution">
    <text evidence="1">The sequence shown here is derived from an EMBL/GenBank/DDBJ whole genome shotgun (WGS) entry which is preliminary data.</text>
</comment>
<accession>A0A8X6ISZ1</accession>
<name>A0A8X6ISZ1_NEPPI</name>
<gene>
    <name evidence="1" type="primary">AVEN_197992_1</name>
    <name evidence="1" type="ORF">NPIL_673531</name>
</gene>
<dbReference type="EMBL" id="BMAW01093197">
    <property type="protein sequence ID" value="GFS59224.1"/>
    <property type="molecule type" value="Genomic_DNA"/>
</dbReference>